<dbReference type="PANTHER" id="PTHR11525:SF0">
    <property type="entry name" value="FARNESYL PYROPHOSPHATE SYNTHASE"/>
    <property type="match status" value="1"/>
</dbReference>
<evidence type="ECO:0000313" key="6">
    <source>
        <dbReference type="EMBL" id="ABS60181.1"/>
    </source>
</evidence>
<dbReference type="AlphaFoldDB" id="A7HJU8"/>
<evidence type="ECO:0000256" key="5">
    <source>
        <dbReference type="RuleBase" id="RU004466"/>
    </source>
</evidence>
<dbReference type="KEGG" id="fno:Fnod_0316"/>
<sequence length="341" mass="39064">MELNHYIQKIDEKIETLCEELKKIAPENLKELIENFNEFTLRPGKRVRPLLLLLSYNGYKGKNMDDAITFAAAIEIMHSFLLVHDDIIDNADLRRGKPTLHKTYEKSYNSSKLGTDLAIVVGDIVAFYIFGILSELKVSESTLKKIVKNFSKCYVNTGFGQLLDILYAGRIDDKIVNEDIPEKISELKTAYYTFVYPMLFGYYLSENNIEKEEEKILIVGKNAGIAFQYRDDIIGIFGGDAKTLNDLHEGKFTSVIKLTYELLDENDKKIFLNLISKNPKNESDIEKLYELIRKTNSVSVLQDKINTLIEASLKYTEQLTMNEESKSSLRQLISKIKSIPL</sequence>
<dbReference type="EMBL" id="CP000771">
    <property type="protein sequence ID" value="ABS60181.1"/>
    <property type="molecule type" value="Genomic_DNA"/>
</dbReference>
<dbReference type="eggNOG" id="COG0142">
    <property type="taxonomic scope" value="Bacteria"/>
</dbReference>
<dbReference type="GO" id="GO:0004337">
    <property type="term" value="F:(2E,6E)-farnesyl diphosphate synthase activity"/>
    <property type="evidence" value="ECO:0007669"/>
    <property type="project" value="TreeGrafter"/>
</dbReference>
<dbReference type="PANTHER" id="PTHR11525">
    <property type="entry name" value="FARNESYL-PYROPHOSPHATE SYNTHETASE"/>
    <property type="match status" value="1"/>
</dbReference>
<dbReference type="PROSITE" id="PS00723">
    <property type="entry name" value="POLYPRENYL_SYNTHASE_1"/>
    <property type="match status" value="1"/>
</dbReference>
<dbReference type="OrthoDB" id="9805316at2"/>
<accession>A7HJU8</accession>
<dbReference type="InterPro" id="IPR033749">
    <property type="entry name" value="Polyprenyl_synt_CS"/>
</dbReference>
<protein>
    <submittedName>
        <fullName evidence="6">Polyprenyl synthetase</fullName>
    </submittedName>
</protein>
<gene>
    <name evidence="6" type="ordered locus">Fnod_0316</name>
</gene>
<dbReference type="SFLD" id="SFLDS00005">
    <property type="entry name" value="Isoprenoid_Synthase_Type_I"/>
    <property type="match status" value="1"/>
</dbReference>
<keyword evidence="7" id="KW-1185">Reference proteome</keyword>
<reference evidence="6 7" key="1">
    <citation type="submission" date="2007-07" db="EMBL/GenBank/DDBJ databases">
        <title>Complete sequence of Fervidobacterium nodosum Rt17-B1.</title>
        <authorList>
            <consortium name="US DOE Joint Genome Institute"/>
            <person name="Copeland A."/>
            <person name="Lucas S."/>
            <person name="Lapidus A."/>
            <person name="Barry K."/>
            <person name="Glavina del Rio T."/>
            <person name="Dalin E."/>
            <person name="Tice H."/>
            <person name="Pitluck S."/>
            <person name="Saunders E."/>
            <person name="Brettin T."/>
            <person name="Bruce D."/>
            <person name="Detter J.C."/>
            <person name="Han C."/>
            <person name="Schmutz J."/>
            <person name="Larimer F."/>
            <person name="Land M."/>
            <person name="Hauser L."/>
            <person name="Kyrpides N."/>
            <person name="Mikhailova N."/>
            <person name="Nelson K."/>
            <person name="Gogarten J.P."/>
            <person name="Noll K."/>
            <person name="Richardson P."/>
        </authorList>
    </citation>
    <scope>NUCLEOTIDE SEQUENCE [LARGE SCALE GENOMIC DNA]</scope>
    <source>
        <strain evidence="7">ATCC 35602 / DSM 5306 / Rt17-B1</strain>
    </source>
</reference>
<dbReference type="SUPFAM" id="SSF48576">
    <property type="entry name" value="Terpenoid synthases"/>
    <property type="match status" value="1"/>
</dbReference>
<comment type="cofactor">
    <cofactor evidence="1">
        <name>Mg(2+)</name>
        <dbReference type="ChEBI" id="CHEBI:18420"/>
    </cofactor>
</comment>
<keyword evidence="2 5" id="KW-0808">Transferase</keyword>
<proteinExistence type="inferred from homology"/>
<name>A7HJU8_FERNB</name>
<keyword evidence="3" id="KW-0479">Metal-binding</keyword>
<dbReference type="GO" id="GO:0005737">
    <property type="term" value="C:cytoplasm"/>
    <property type="evidence" value="ECO:0007669"/>
    <property type="project" value="TreeGrafter"/>
</dbReference>
<dbReference type="InterPro" id="IPR000092">
    <property type="entry name" value="Polyprenyl_synt"/>
</dbReference>
<organism evidence="6 7">
    <name type="scientific">Fervidobacterium nodosum (strain ATCC 35602 / DSM 5306 / Rt17-B1)</name>
    <dbReference type="NCBI Taxonomy" id="381764"/>
    <lineage>
        <taxon>Bacteria</taxon>
        <taxon>Thermotogati</taxon>
        <taxon>Thermotogota</taxon>
        <taxon>Thermotogae</taxon>
        <taxon>Thermotogales</taxon>
        <taxon>Fervidobacteriaceae</taxon>
        <taxon>Fervidobacterium</taxon>
    </lineage>
</organism>
<evidence type="ECO:0000256" key="4">
    <source>
        <dbReference type="ARBA" id="ARBA00022842"/>
    </source>
</evidence>
<comment type="similarity">
    <text evidence="5">Belongs to the FPP/GGPP synthase family.</text>
</comment>
<dbReference type="GO" id="GO:0004161">
    <property type="term" value="F:dimethylallyltranstransferase activity"/>
    <property type="evidence" value="ECO:0007669"/>
    <property type="project" value="TreeGrafter"/>
</dbReference>
<reference evidence="6 7" key="2">
    <citation type="journal article" date="2009" name="Proc. Natl. Acad. Sci. U.S.A.">
        <title>On the chimeric nature, thermophilic origin, and phylogenetic placement of the Thermotogales.</title>
        <authorList>
            <person name="Zhaxybayeva O."/>
            <person name="Swithers K.S."/>
            <person name="Lapierre P."/>
            <person name="Fournier G.P."/>
            <person name="Bickhart D.M."/>
            <person name="DeBoy R.T."/>
            <person name="Nelson K.E."/>
            <person name="Nesbo C.L."/>
            <person name="Doolittle W.F."/>
            <person name="Gogarten J.P."/>
            <person name="Noll K.M."/>
        </authorList>
    </citation>
    <scope>NUCLEOTIDE SEQUENCE [LARGE SCALE GENOMIC DNA]</scope>
    <source>
        <strain evidence="7">ATCC 35602 / DSM 5306 / Rt17-B1</strain>
    </source>
</reference>
<dbReference type="Pfam" id="PF00348">
    <property type="entry name" value="polyprenyl_synt"/>
    <property type="match status" value="1"/>
</dbReference>
<dbReference type="InterPro" id="IPR039702">
    <property type="entry name" value="FPS1-like"/>
</dbReference>
<dbReference type="CDD" id="cd00685">
    <property type="entry name" value="Trans_IPPS_HT"/>
    <property type="match status" value="1"/>
</dbReference>
<dbReference type="GO" id="GO:0045337">
    <property type="term" value="P:farnesyl diphosphate biosynthetic process"/>
    <property type="evidence" value="ECO:0007669"/>
    <property type="project" value="TreeGrafter"/>
</dbReference>
<dbReference type="STRING" id="381764.Fnod_0316"/>
<dbReference type="HOGENOM" id="CLU_014015_2_1_0"/>
<evidence type="ECO:0000256" key="2">
    <source>
        <dbReference type="ARBA" id="ARBA00022679"/>
    </source>
</evidence>
<evidence type="ECO:0000256" key="3">
    <source>
        <dbReference type="ARBA" id="ARBA00022723"/>
    </source>
</evidence>
<dbReference type="RefSeq" id="WP_011993502.1">
    <property type="nucleotide sequence ID" value="NC_009718.1"/>
</dbReference>
<keyword evidence="4" id="KW-0460">Magnesium</keyword>
<evidence type="ECO:0000256" key="1">
    <source>
        <dbReference type="ARBA" id="ARBA00001946"/>
    </source>
</evidence>
<evidence type="ECO:0000313" key="7">
    <source>
        <dbReference type="Proteomes" id="UP000002415"/>
    </source>
</evidence>
<dbReference type="Gene3D" id="1.10.600.10">
    <property type="entry name" value="Farnesyl Diphosphate Synthase"/>
    <property type="match status" value="1"/>
</dbReference>
<dbReference type="Proteomes" id="UP000002415">
    <property type="component" value="Chromosome"/>
</dbReference>
<dbReference type="GO" id="GO:0046872">
    <property type="term" value="F:metal ion binding"/>
    <property type="evidence" value="ECO:0007669"/>
    <property type="project" value="UniProtKB-KW"/>
</dbReference>
<dbReference type="InterPro" id="IPR008949">
    <property type="entry name" value="Isoprenoid_synthase_dom_sf"/>
</dbReference>